<dbReference type="Proteomes" id="UP000181790">
    <property type="component" value="Unassembled WGS sequence"/>
</dbReference>
<reference evidence="1 2" key="1">
    <citation type="submission" date="2016-10" db="EMBL/GenBank/DDBJ databases">
        <title>Arsenicibacter rosenii gen. nov., sp. nov., an efficient arsenic-methylating bacterium isolated from an arsenic-contaminated paddy soil.</title>
        <authorList>
            <person name="Huang K."/>
        </authorList>
    </citation>
    <scope>NUCLEOTIDE SEQUENCE [LARGE SCALE GENOMIC DNA]</scope>
    <source>
        <strain evidence="1 2">SM-1</strain>
    </source>
</reference>
<keyword evidence="2" id="KW-1185">Reference proteome</keyword>
<dbReference type="EMBL" id="MORL01000003">
    <property type="protein sequence ID" value="OIN59753.1"/>
    <property type="molecule type" value="Genomic_DNA"/>
</dbReference>
<proteinExistence type="predicted"/>
<sequence length="107" mass="11619">MKKHLLHLIGVSLLFSACQEAKPDCGCDGSGGTVLTDRLAVYTNTQIRTLGTGGYFFTVCNNDKLTEKNIQAGDTVYVSGITNNSCFKGETLIALPGYIKLTELRRK</sequence>
<dbReference type="PROSITE" id="PS51257">
    <property type="entry name" value="PROKAR_LIPOPROTEIN"/>
    <property type="match status" value="1"/>
</dbReference>
<dbReference type="RefSeq" id="WP_071502553.1">
    <property type="nucleotide sequence ID" value="NZ_MORL01000003.1"/>
</dbReference>
<comment type="caution">
    <text evidence="1">The sequence shown here is derived from an EMBL/GenBank/DDBJ whole genome shotgun (WGS) entry which is preliminary data.</text>
</comment>
<evidence type="ECO:0008006" key="3">
    <source>
        <dbReference type="Google" id="ProtNLM"/>
    </source>
</evidence>
<name>A0A1S2VLX2_9BACT</name>
<evidence type="ECO:0000313" key="1">
    <source>
        <dbReference type="EMBL" id="OIN59753.1"/>
    </source>
</evidence>
<gene>
    <name evidence="1" type="ORF">BLX24_07795</name>
</gene>
<evidence type="ECO:0000313" key="2">
    <source>
        <dbReference type="Proteomes" id="UP000181790"/>
    </source>
</evidence>
<dbReference type="OrthoDB" id="964888at2"/>
<accession>A0A1S2VLX2</accession>
<dbReference type="AlphaFoldDB" id="A0A1S2VLX2"/>
<organism evidence="1 2">
    <name type="scientific">Arsenicibacter rosenii</name>
    <dbReference type="NCBI Taxonomy" id="1750698"/>
    <lineage>
        <taxon>Bacteria</taxon>
        <taxon>Pseudomonadati</taxon>
        <taxon>Bacteroidota</taxon>
        <taxon>Cytophagia</taxon>
        <taxon>Cytophagales</taxon>
        <taxon>Spirosomataceae</taxon>
        <taxon>Arsenicibacter</taxon>
    </lineage>
</organism>
<protein>
    <recommendedName>
        <fullName evidence="3">Lipoprotein</fullName>
    </recommendedName>
</protein>